<comment type="caution">
    <text evidence="1">The sequence shown here is derived from an EMBL/GenBank/DDBJ whole genome shotgun (WGS) entry which is preliminary data.</text>
</comment>
<sequence length="140" mass="14963">MSGTISVIYEALTAPVIAKVKTILSERPEPFTTGAAVSNQVIAGKRRMVTIVPGPGLGAFDTLDDTTLRVNVYADDEGDCEDLAALIRAVFEATAPLGIIDGKPITASRVTAGPVPVPNDTTQFQQYMVVNVTRRGREFR</sequence>
<name>A0ABT8KG17_9MICO</name>
<organism evidence="1 2">
    <name type="scientific">Leifsonia williamsii</name>
    <dbReference type="NCBI Taxonomy" id="3035919"/>
    <lineage>
        <taxon>Bacteria</taxon>
        <taxon>Bacillati</taxon>
        <taxon>Actinomycetota</taxon>
        <taxon>Actinomycetes</taxon>
        <taxon>Micrococcales</taxon>
        <taxon>Microbacteriaceae</taxon>
        <taxon>Leifsonia</taxon>
    </lineage>
</organism>
<gene>
    <name evidence="1" type="ORF">P5G50_18335</name>
</gene>
<dbReference type="Proteomes" id="UP001174208">
    <property type="component" value="Unassembled WGS sequence"/>
</dbReference>
<evidence type="ECO:0000313" key="1">
    <source>
        <dbReference type="EMBL" id="MDN4616410.1"/>
    </source>
</evidence>
<evidence type="ECO:0008006" key="3">
    <source>
        <dbReference type="Google" id="ProtNLM"/>
    </source>
</evidence>
<keyword evidence="2" id="KW-1185">Reference proteome</keyword>
<reference evidence="1" key="1">
    <citation type="submission" date="2023-06" db="EMBL/GenBank/DDBJ databases">
        <title>MT1 and MT2 Draft Genomes of Novel Species.</title>
        <authorList>
            <person name="Venkateswaran K."/>
        </authorList>
    </citation>
    <scope>NUCLEOTIDE SEQUENCE</scope>
    <source>
        <strain evidence="1">F6_8S_P_1B</strain>
    </source>
</reference>
<evidence type="ECO:0000313" key="2">
    <source>
        <dbReference type="Proteomes" id="UP001174208"/>
    </source>
</evidence>
<proteinExistence type="predicted"/>
<protein>
    <recommendedName>
        <fullName evidence="3">Tail terminator</fullName>
    </recommendedName>
</protein>
<accession>A0ABT8KG17</accession>
<dbReference type="RefSeq" id="WP_301209589.1">
    <property type="nucleotide sequence ID" value="NZ_JAROCF010000002.1"/>
</dbReference>
<dbReference type="EMBL" id="JAROCF010000002">
    <property type="protein sequence ID" value="MDN4616410.1"/>
    <property type="molecule type" value="Genomic_DNA"/>
</dbReference>